<accession>A0A6G3ZQK4</accession>
<comment type="similarity">
    <text evidence="2 5">Belongs to the pseudouridine synthase RluA family.</text>
</comment>
<evidence type="ECO:0000256" key="5">
    <source>
        <dbReference type="RuleBase" id="RU362028"/>
    </source>
</evidence>
<evidence type="ECO:0000256" key="3">
    <source>
        <dbReference type="ARBA" id="ARBA00023235"/>
    </source>
</evidence>
<dbReference type="InterPro" id="IPR050188">
    <property type="entry name" value="RluA_PseudoU_synthase"/>
</dbReference>
<dbReference type="InterPro" id="IPR020103">
    <property type="entry name" value="PsdUridine_synth_cat_dom_sf"/>
</dbReference>
<name>A0A6G3ZQK4_9BACL</name>
<dbReference type="GO" id="GO:0000455">
    <property type="term" value="P:enzyme-directed rRNA pseudouridine synthesis"/>
    <property type="evidence" value="ECO:0007669"/>
    <property type="project" value="TreeGrafter"/>
</dbReference>
<dbReference type="EC" id="5.4.99.-" evidence="5"/>
<dbReference type="FunFam" id="3.30.2350.10:FF:000005">
    <property type="entry name" value="Pseudouridine synthase"/>
    <property type="match status" value="1"/>
</dbReference>
<comment type="catalytic activity">
    <reaction evidence="1 5">
        <text>a uridine in RNA = a pseudouridine in RNA</text>
        <dbReference type="Rhea" id="RHEA:48348"/>
        <dbReference type="Rhea" id="RHEA-COMP:12068"/>
        <dbReference type="Rhea" id="RHEA-COMP:12069"/>
        <dbReference type="ChEBI" id="CHEBI:65314"/>
        <dbReference type="ChEBI" id="CHEBI:65315"/>
    </reaction>
</comment>
<dbReference type="GO" id="GO:0009982">
    <property type="term" value="F:pseudouridine synthase activity"/>
    <property type="evidence" value="ECO:0007669"/>
    <property type="project" value="InterPro"/>
</dbReference>
<organism evidence="7">
    <name type="scientific">Paenibacillus sp. SYP-B3998</name>
    <dbReference type="NCBI Taxonomy" id="2678564"/>
    <lineage>
        <taxon>Bacteria</taxon>
        <taxon>Bacillati</taxon>
        <taxon>Bacillota</taxon>
        <taxon>Bacilli</taxon>
        <taxon>Bacillales</taxon>
        <taxon>Paenibacillaceae</taxon>
        <taxon>Paenibacillus</taxon>
    </lineage>
</organism>
<dbReference type="InterPro" id="IPR006225">
    <property type="entry name" value="PsdUridine_synth_RluC/D"/>
</dbReference>
<dbReference type="GO" id="GO:0003723">
    <property type="term" value="F:RNA binding"/>
    <property type="evidence" value="ECO:0007669"/>
    <property type="project" value="InterPro"/>
</dbReference>
<gene>
    <name evidence="7" type="ORF">GK047_00400</name>
</gene>
<dbReference type="EMBL" id="JAAIKC010000001">
    <property type="protein sequence ID" value="NEW04483.1"/>
    <property type="molecule type" value="Genomic_DNA"/>
</dbReference>
<evidence type="ECO:0000256" key="1">
    <source>
        <dbReference type="ARBA" id="ARBA00000073"/>
    </source>
</evidence>
<comment type="function">
    <text evidence="5">Responsible for synthesis of pseudouridine from uracil.</text>
</comment>
<evidence type="ECO:0000256" key="4">
    <source>
        <dbReference type="PIRSR" id="PIRSR606225-1"/>
    </source>
</evidence>
<dbReference type="CDD" id="cd02869">
    <property type="entry name" value="PseudoU_synth_RluA_like"/>
    <property type="match status" value="1"/>
</dbReference>
<dbReference type="GO" id="GO:0140098">
    <property type="term" value="F:catalytic activity, acting on RNA"/>
    <property type="evidence" value="ECO:0007669"/>
    <property type="project" value="UniProtKB-ARBA"/>
</dbReference>
<proteinExistence type="inferred from homology"/>
<reference evidence="7" key="1">
    <citation type="submission" date="2020-02" db="EMBL/GenBank/DDBJ databases">
        <authorList>
            <person name="Shen X.-R."/>
            <person name="Zhang Y.-X."/>
        </authorList>
    </citation>
    <scope>NUCLEOTIDE SEQUENCE</scope>
    <source>
        <strain evidence="7">SYP-B3998</strain>
    </source>
</reference>
<feature type="domain" description="Pseudouridine synthase RsuA/RluA-like" evidence="6">
    <location>
        <begin position="86"/>
        <end position="234"/>
    </location>
</feature>
<comment type="caution">
    <text evidence="7">The sequence shown here is derived from an EMBL/GenBank/DDBJ whole genome shotgun (WGS) entry which is preliminary data.</text>
</comment>
<feature type="active site" evidence="4">
    <location>
        <position position="131"/>
    </location>
</feature>
<dbReference type="Pfam" id="PF00849">
    <property type="entry name" value="PseudoU_synth_2"/>
    <property type="match status" value="1"/>
</dbReference>
<sequence>MDWVRQGEWLELPIPHDKWKPLQPRAIEELEGILRVPRKLFLRLASQGGVRVLDNKLLLHVFPKEKAAIAPEVYQLDIGYEDDFCLVVNKQAGMSIHPAEVGQKGTLAAAVAYYYASTGQACSIRHIHRLDQDTTGAVLYAKNEWAHILLDEAMREKRIDRRYVAIAEGVFRSKQGTIEAPIGKDRHHAGKRRVTPGGDAAVTHYQVLKQMKRAALVELELETGRTHQIRVHLHYLGHPLIGDSLYGGSTNFLRRQALHGERLLFDHPVTRKQIVVQAAWPQDMLALLEKLNTL</sequence>
<evidence type="ECO:0000259" key="6">
    <source>
        <dbReference type="Pfam" id="PF00849"/>
    </source>
</evidence>
<dbReference type="InterPro" id="IPR006145">
    <property type="entry name" value="PsdUridine_synth_RsuA/RluA"/>
</dbReference>
<dbReference type="SUPFAM" id="SSF55120">
    <property type="entry name" value="Pseudouridine synthase"/>
    <property type="match status" value="1"/>
</dbReference>
<dbReference type="Gene3D" id="3.30.2350.10">
    <property type="entry name" value="Pseudouridine synthase"/>
    <property type="match status" value="1"/>
</dbReference>
<evidence type="ECO:0000313" key="7">
    <source>
        <dbReference type="EMBL" id="NEW04483.1"/>
    </source>
</evidence>
<dbReference type="NCBIfam" id="TIGR00005">
    <property type="entry name" value="rluA_subfam"/>
    <property type="match status" value="1"/>
</dbReference>
<evidence type="ECO:0000256" key="2">
    <source>
        <dbReference type="ARBA" id="ARBA00010876"/>
    </source>
</evidence>
<protein>
    <recommendedName>
        <fullName evidence="5">Pseudouridine synthase</fullName>
        <ecNumber evidence="5">5.4.99.-</ecNumber>
    </recommendedName>
</protein>
<dbReference type="PANTHER" id="PTHR21600:SF71">
    <property type="entry name" value="PSEUDOURIDINE SYNTHASE"/>
    <property type="match status" value="1"/>
</dbReference>
<keyword evidence="3 5" id="KW-0413">Isomerase</keyword>
<dbReference type="AlphaFoldDB" id="A0A6G3ZQK4"/>
<dbReference type="PANTHER" id="PTHR21600">
    <property type="entry name" value="MITOCHONDRIAL RNA PSEUDOURIDINE SYNTHASE"/>
    <property type="match status" value="1"/>
</dbReference>